<feature type="transmembrane region" description="Helical" evidence="1">
    <location>
        <begin position="106"/>
        <end position="132"/>
    </location>
</feature>
<accession>A0A1I4GR57</accession>
<dbReference type="InterPro" id="IPR024529">
    <property type="entry name" value="ECF_trnsprt_substrate-spec"/>
</dbReference>
<reference evidence="2 3" key="1">
    <citation type="submission" date="2016-10" db="EMBL/GenBank/DDBJ databases">
        <authorList>
            <person name="de Groot N.N."/>
        </authorList>
    </citation>
    <scope>NUCLEOTIDE SEQUENCE [LARGE SCALE GENOMIC DNA]</scope>
    <source>
        <strain evidence="2 3">ATCC 51327</strain>
    </source>
</reference>
<gene>
    <name evidence="2" type="ORF">SAMN02983006_00828</name>
</gene>
<dbReference type="RefSeq" id="WP_089860115.1">
    <property type="nucleotide sequence ID" value="NZ_FOTI01000007.1"/>
</dbReference>
<dbReference type="AlphaFoldDB" id="A0A1I4GR57"/>
<organism evidence="2 3">
    <name type="scientific">Halanaerobium salsuginis</name>
    <dbReference type="NCBI Taxonomy" id="29563"/>
    <lineage>
        <taxon>Bacteria</taxon>
        <taxon>Bacillati</taxon>
        <taxon>Bacillota</taxon>
        <taxon>Clostridia</taxon>
        <taxon>Halanaerobiales</taxon>
        <taxon>Halanaerobiaceae</taxon>
        <taxon>Halanaerobium</taxon>
    </lineage>
</organism>
<keyword evidence="1" id="KW-0812">Transmembrane</keyword>
<evidence type="ECO:0000256" key="1">
    <source>
        <dbReference type="SAM" id="Phobius"/>
    </source>
</evidence>
<dbReference type="EMBL" id="FOTI01000007">
    <property type="protein sequence ID" value="SFL31641.1"/>
    <property type="molecule type" value="Genomic_DNA"/>
</dbReference>
<proteinExistence type="predicted"/>
<feature type="transmembrane region" description="Helical" evidence="1">
    <location>
        <begin position="144"/>
        <end position="164"/>
    </location>
</feature>
<keyword evidence="1" id="KW-0472">Membrane</keyword>
<name>A0A1I4GR57_9FIRM</name>
<dbReference type="Proteomes" id="UP000199006">
    <property type="component" value="Unassembled WGS sequence"/>
</dbReference>
<evidence type="ECO:0000313" key="3">
    <source>
        <dbReference type="Proteomes" id="UP000199006"/>
    </source>
</evidence>
<evidence type="ECO:0008006" key="4">
    <source>
        <dbReference type="Google" id="ProtNLM"/>
    </source>
</evidence>
<feature type="transmembrane region" description="Helical" evidence="1">
    <location>
        <begin position="79"/>
        <end position="100"/>
    </location>
</feature>
<keyword evidence="3" id="KW-1185">Reference proteome</keyword>
<dbReference type="STRING" id="29563.SAMN02983006_00828"/>
<dbReference type="GO" id="GO:0022857">
    <property type="term" value="F:transmembrane transporter activity"/>
    <property type="evidence" value="ECO:0007669"/>
    <property type="project" value="InterPro"/>
</dbReference>
<keyword evidence="1" id="KW-1133">Transmembrane helix</keyword>
<dbReference type="Gene3D" id="1.10.1760.20">
    <property type="match status" value="1"/>
</dbReference>
<sequence>MNNRTRKLVWASFLLILGLLLPRIVNFAGSQTIGNLLSPMHIPVFLTGLILGPFYGVIVGFFTPLFSTLIFARPPLAPPIAILMSFELAAFGLTAGYLYNKRKINIYLSLVFAMLFGRLVYGLALLSIGPIFSFRPPFVPFMQGVFLTGIPGMIIQLIIIPLIISKLSFVKEFTETNRLEA</sequence>
<protein>
    <recommendedName>
        <fullName evidence="4">Niacin transporter</fullName>
    </recommendedName>
</protein>
<dbReference type="OrthoDB" id="9815422at2"/>
<evidence type="ECO:0000313" key="2">
    <source>
        <dbReference type="EMBL" id="SFL31641.1"/>
    </source>
</evidence>
<dbReference type="Pfam" id="PF12822">
    <property type="entry name" value="ECF_trnsprt"/>
    <property type="match status" value="1"/>
</dbReference>